<protein>
    <submittedName>
        <fullName evidence="1">DUF159-domain-containing protein</fullName>
    </submittedName>
</protein>
<evidence type="ECO:0000313" key="1">
    <source>
        <dbReference type="EMBL" id="PWN46627.1"/>
    </source>
</evidence>
<gene>
    <name evidence="1" type="ORF">IE53DRAFT_305902</name>
</gene>
<dbReference type="Proteomes" id="UP000245626">
    <property type="component" value="Unassembled WGS sequence"/>
</dbReference>
<proteinExistence type="predicted"/>
<name>A0ACD0NLE4_9BASI</name>
<evidence type="ECO:0000313" key="2">
    <source>
        <dbReference type="Proteomes" id="UP000245626"/>
    </source>
</evidence>
<reference evidence="1 2" key="1">
    <citation type="journal article" date="2018" name="Mol. Biol. Evol.">
        <title>Broad Genomic Sampling Reveals a Smut Pathogenic Ancestry of the Fungal Clade Ustilaginomycotina.</title>
        <authorList>
            <person name="Kijpornyongpan T."/>
            <person name="Mondo S.J."/>
            <person name="Barry K."/>
            <person name="Sandor L."/>
            <person name="Lee J."/>
            <person name="Lipzen A."/>
            <person name="Pangilinan J."/>
            <person name="LaButti K."/>
            <person name="Hainaut M."/>
            <person name="Henrissat B."/>
            <person name="Grigoriev I.V."/>
            <person name="Spatafora J.W."/>
            <person name="Aime M.C."/>
        </authorList>
    </citation>
    <scope>NUCLEOTIDE SEQUENCE [LARGE SCALE GENOMIC DNA]</scope>
    <source>
        <strain evidence="1 2">SA 807</strain>
    </source>
</reference>
<sequence length="300" mass="33673">MCGRFANGLPRDQYRAAVADQLPDRAEPRPSPDADDYQPSYNVAPQTRSPVIRRRSTGGGEEGVEEIIIQTMKWGLIPRFTKHPPSYQDTYRTINARDDTLLGPTKSIWHPLLPNQRCVIFCQGFYEWQKKPLLGGSAQLSKEGGIGSEKVEKVPHFVGMKEPGPGRKGKDGQQKRLMAMAGLWEKVKFQGSKDWLYTFTVITTDSNPQLRFLHDRMPVILPDAASIATWLGLGEKEANSWSPKVASLLRPLDRELECYKVPKEVGKVGNSSPSYMLPVEDRKDGLKAFFGKQSKVKEEA</sequence>
<keyword evidence="2" id="KW-1185">Reference proteome</keyword>
<organism evidence="1 2">
    <name type="scientific">Violaceomyces palustris</name>
    <dbReference type="NCBI Taxonomy" id="1673888"/>
    <lineage>
        <taxon>Eukaryota</taxon>
        <taxon>Fungi</taxon>
        <taxon>Dikarya</taxon>
        <taxon>Basidiomycota</taxon>
        <taxon>Ustilaginomycotina</taxon>
        <taxon>Ustilaginomycetes</taxon>
        <taxon>Violaceomycetales</taxon>
        <taxon>Violaceomycetaceae</taxon>
        <taxon>Violaceomyces</taxon>
    </lineage>
</organism>
<accession>A0ACD0NLE4</accession>
<dbReference type="EMBL" id="KZ820825">
    <property type="protein sequence ID" value="PWN46627.1"/>
    <property type="molecule type" value="Genomic_DNA"/>
</dbReference>
<feature type="non-terminal residue" evidence="1">
    <location>
        <position position="300"/>
    </location>
</feature>